<name>A0A2V2NET5_9EURY</name>
<evidence type="ECO:0000259" key="2">
    <source>
        <dbReference type="Pfam" id="PF00582"/>
    </source>
</evidence>
<dbReference type="Proteomes" id="UP000245934">
    <property type="component" value="Unassembled WGS sequence"/>
</dbReference>
<dbReference type="OrthoDB" id="105697at2157"/>
<feature type="domain" description="UspA" evidence="2">
    <location>
        <begin position="16"/>
        <end position="93"/>
    </location>
</feature>
<dbReference type="InterPro" id="IPR006016">
    <property type="entry name" value="UspA"/>
</dbReference>
<keyword evidence="4" id="KW-1185">Reference proteome</keyword>
<dbReference type="Pfam" id="PF00582">
    <property type="entry name" value="Usp"/>
    <property type="match status" value="1"/>
</dbReference>
<dbReference type="GeneID" id="97611234"/>
<evidence type="ECO:0000256" key="1">
    <source>
        <dbReference type="ARBA" id="ARBA00008791"/>
    </source>
</evidence>
<dbReference type="AlphaFoldDB" id="A0A2V2NET5"/>
<dbReference type="Gene3D" id="3.40.50.620">
    <property type="entry name" value="HUPs"/>
    <property type="match status" value="1"/>
</dbReference>
<dbReference type="InterPro" id="IPR006015">
    <property type="entry name" value="Universal_stress_UspA"/>
</dbReference>
<comment type="similarity">
    <text evidence="1">Belongs to the universal stress protein A family.</text>
</comment>
<comment type="caution">
    <text evidence="3">The sequence shown here is derived from an EMBL/GenBank/DDBJ whole genome shotgun (WGS) entry which is preliminary data.</text>
</comment>
<reference evidence="3 4" key="1">
    <citation type="submission" date="2018-05" db="EMBL/GenBank/DDBJ databases">
        <title>Draft genome of Methanospirillum stamsii Pt1.</title>
        <authorList>
            <person name="Dueholm M.S."/>
            <person name="Nielsen P.H."/>
            <person name="Bakmann L.F."/>
            <person name="Otzen D.E."/>
        </authorList>
    </citation>
    <scope>NUCLEOTIDE SEQUENCE [LARGE SCALE GENOMIC DNA]</scope>
    <source>
        <strain evidence="3 4">Pt1</strain>
    </source>
</reference>
<dbReference type="PANTHER" id="PTHR46268:SF6">
    <property type="entry name" value="UNIVERSAL STRESS PROTEIN UP12"/>
    <property type="match status" value="1"/>
</dbReference>
<dbReference type="EMBL" id="QGMZ01000014">
    <property type="protein sequence ID" value="PWR74897.1"/>
    <property type="molecule type" value="Genomic_DNA"/>
</dbReference>
<dbReference type="RefSeq" id="WP_109940329.1">
    <property type="nucleotide sequence ID" value="NZ_CP176366.1"/>
</dbReference>
<gene>
    <name evidence="3" type="ORF">DLD82_06620</name>
</gene>
<protein>
    <recommendedName>
        <fullName evidence="2">UspA domain-containing protein</fullName>
    </recommendedName>
</protein>
<dbReference type="PANTHER" id="PTHR46268">
    <property type="entry name" value="STRESS RESPONSE PROTEIN NHAX"/>
    <property type="match status" value="1"/>
</dbReference>
<dbReference type="InterPro" id="IPR014729">
    <property type="entry name" value="Rossmann-like_a/b/a_fold"/>
</dbReference>
<dbReference type="PRINTS" id="PR01438">
    <property type="entry name" value="UNVRSLSTRESS"/>
</dbReference>
<dbReference type="SUPFAM" id="SSF52402">
    <property type="entry name" value="Adenine nucleotide alpha hydrolases-like"/>
    <property type="match status" value="1"/>
</dbReference>
<proteinExistence type="inferred from homology"/>
<organism evidence="3 4">
    <name type="scientific">Methanospirillum stamsii</name>
    <dbReference type="NCBI Taxonomy" id="1277351"/>
    <lineage>
        <taxon>Archaea</taxon>
        <taxon>Methanobacteriati</taxon>
        <taxon>Methanobacteriota</taxon>
        <taxon>Stenosarchaea group</taxon>
        <taxon>Methanomicrobia</taxon>
        <taxon>Methanomicrobiales</taxon>
        <taxon>Methanospirillaceae</taxon>
        <taxon>Methanospirillum</taxon>
    </lineage>
</organism>
<sequence length="93" mass="10055">MFQRIINVYNLLEEDAKKAMTRTIDALTQAGIDYHLKVAIGDPSTEVVEIAKKEQADLIILGTRGLGAIKGVLMGSVSQKIIQAASCPVMIVK</sequence>
<evidence type="ECO:0000313" key="3">
    <source>
        <dbReference type="EMBL" id="PWR74897.1"/>
    </source>
</evidence>
<evidence type="ECO:0000313" key="4">
    <source>
        <dbReference type="Proteomes" id="UP000245934"/>
    </source>
</evidence>
<accession>A0A2V2NET5</accession>
<dbReference type="CDD" id="cd23659">
    <property type="entry name" value="USP_At3g01520-like"/>
    <property type="match status" value="1"/>
</dbReference>